<organism evidence="8 9">
    <name type="scientific">Rathayibacter festucae</name>
    <dbReference type="NCBI Taxonomy" id="110937"/>
    <lineage>
        <taxon>Bacteria</taxon>
        <taxon>Bacillati</taxon>
        <taxon>Actinomycetota</taxon>
        <taxon>Actinomycetes</taxon>
        <taxon>Micrococcales</taxon>
        <taxon>Microbacteriaceae</taxon>
        <taxon>Rathayibacter</taxon>
    </lineage>
</organism>
<keyword evidence="5 6" id="KW-0472">Membrane</keyword>
<evidence type="ECO:0000259" key="7">
    <source>
        <dbReference type="PROSITE" id="PS50850"/>
    </source>
</evidence>
<sequence>MNTPPRTSSSTRTTSPAAFPWIGLLTLAGAVFVSVTSEFLPTGLIPDMSRDLGVSIPLTGQLVTIFAATVVIATTPLTLVTQRFSRKSLLLVALCTIAVANVLAALAPTFALLVGARILGGLAHGLFWAIVAAYSAHLVAPEHLGRATAITAGGGSAAFVLGVPVGTALGHAFGWRPTFAILGAIVLLLALLVVKFLPAVDHSIPLRTGEIRLPARKDRSLPRIIGVCVVILLVLIGQNTLSTYVTPWLENASFSPDSVPLLLFAFGGAGAVGLVLAGFATDRFPRSGFVVAAIAVVLALVALGLAAGSQATVAIVVAAIVWNIAFGGIPAMLQTRMLRTSSFQLRSLAAALQTTAFNIGIGGGAIVGGLTIDLSGLDLLPWVAIVMIAVGLVVSLIVEARSSAAVRREQAAAVR</sequence>
<dbReference type="InterPro" id="IPR011701">
    <property type="entry name" value="MFS"/>
</dbReference>
<keyword evidence="4 6" id="KW-1133">Transmembrane helix</keyword>
<feature type="transmembrane region" description="Helical" evidence="6">
    <location>
        <begin position="313"/>
        <end position="333"/>
    </location>
</feature>
<evidence type="ECO:0000256" key="5">
    <source>
        <dbReference type="ARBA" id="ARBA00023136"/>
    </source>
</evidence>
<dbReference type="SUPFAM" id="SSF103473">
    <property type="entry name" value="MFS general substrate transporter"/>
    <property type="match status" value="1"/>
</dbReference>
<feature type="transmembrane region" description="Helical" evidence="6">
    <location>
        <begin position="179"/>
        <end position="200"/>
    </location>
</feature>
<feature type="domain" description="Major facilitator superfamily (MFS) profile" evidence="7">
    <location>
        <begin position="22"/>
        <end position="403"/>
    </location>
</feature>
<reference evidence="9" key="1">
    <citation type="submission" date="2019-12" db="EMBL/GenBank/DDBJ databases">
        <title>Complete and draft genome sequences of new strains and members of some known species of the genus Rathayibacter isolated from plants.</title>
        <authorList>
            <person name="Tarlachkov S.V."/>
            <person name="Starodumova I.P."/>
            <person name="Dorofeeva L.V."/>
            <person name="Prisyazhnaya N.V."/>
            <person name="Leyn S."/>
            <person name="Zlamal J."/>
            <person name="Elan M."/>
            <person name="Osterman A.L."/>
            <person name="Nadler S."/>
            <person name="Subbotin S.A."/>
            <person name="Evtushenko L.I."/>
        </authorList>
    </citation>
    <scope>NUCLEOTIDE SEQUENCE [LARGE SCALE GENOMIC DNA]</scope>
    <source>
        <strain evidence="9">VKM Ac-2802</strain>
    </source>
</reference>
<feature type="transmembrane region" description="Helical" evidence="6">
    <location>
        <begin position="60"/>
        <end position="80"/>
    </location>
</feature>
<dbReference type="EMBL" id="CP047180">
    <property type="protein sequence ID" value="QHC64308.1"/>
    <property type="molecule type" value="Genomic_DNA"/>
</dbReference>
<dbReference type="PANTHER" id="PTHR43124:SF4">
    <property type="entry name" value="SUGAR EFFLUX TRANSPORTER"/>
    <property type="match status" value="1"/>
</dbReference>
<dbReference type="RefSeq" id="WP_159423707.1">
    <property type="nucleotide sequence ID" value="NZ_CP047180.1"/>
</dbReference>
<feature type="transmembrane region" description="Helical" evidence="6">
    <location>
        <begin position="379"/>
        <end position="398"/>
    </location>
</feature>
<feature type="transmembrane region" description="Helical" evidence="6">
    <location>
        <begin position="152"/>
        <end position="173"/>
    </location>
</feature>
<gene>
    <name evidence="8" type="ORF">GSU69_17575</name>
</gene>
<feature type="transmembrane region" description="Helical" evidence="6">
    <location>
        <begin position="288"/>
        <end position="307"/>
    </location>
</feature>
<keyword evidence="3 6" id="KW-0812">Transmembrane</keyword>
<dbReference type="InterPro" id="IPR036259">
    <property type="entry name" value="MFS_trans_sf"/>
</dbReference>
<evidence type="ECO:0000313" key="8">
    <source>
        <dbReference type="EMBL" id="QHC64308.1"/>
    </source>
</evidence>
<feature type="transmembrane region" description="Helical" evidence="6">
    <location>
        <begin position="118"/>
        <end position="140"/>
    </location>
</feature>
<proteinExistence type="predicted"/>
<dbReference type="PANTHER" id="PTHR43124">
    <property type="entry name" value="PURINE EFFLUX PUMP PBUE"/>
    <property type="match status" value="1"/>
</dbReference>
<evidence type="ECO:0000256" key="3">
    <source>
        <dbReference type="ARBA" id="ARBA00022692"/>
    </source>
</evidence>
<evidence type="ECO:0000256" key="6">
    <source>
        <dbReference type="SAM" id="Phobius"/>
    </source>
</evidence>
<evidence type="ECO:0000256" key="4">
    <source>
        <dbReference type="ARBA" id="ARBA00022989"/>
    </source>
</evidence>
<keyword evidence="9" id="KW-1185">Reference proteome</keyword>
<feature type="transmembrane region" description="Helical" evidence="6">
    <location>
        <begin position="21"/>
        <end position="40"/>
    </location>
</feature>
<dbReference type="Gene3D" id="1.20.1250.20">
    <property type="entry name" value="MFS general substrate transporter like domains"/>
    <property type="match status" value="1"/>
</dbReference>
<keyword evidence="2" id="KW-1003">Cell membrane</keyword>
<feature type="transmembrane region" description="Helical" evidence="6">
    <location>
        <begin position="89"/>
        <end position="112"/>
    </location>
</feature>
<dbReference type="Proteomes" id="UP000464597">
    <property type="component" value="Chromosome"/>
</dbReference>
<evidence type="ECO:0000256" key="1">
    <source>
        <dbReference type="ARBA" id="ARBA00004651"/>
    </source>
</evidence>
<evidence type="ECO:0000313" key="9">
    <source>
        <dbReference type="Proteomes" id="UP000464597"/>
    </source>
</evidence>
<evidence type="ECO:0000256" key="2">
    <source>
        <dbReference type="ARBA" id="ARBA00022475"/>
    </source>
</evidence>
<dbReference type="CDD" id="cd17324">
    <property type="entry name" value="MFS_NepI_like"/>
    <property type="match status" value="1"/>
</dbReference>
<dbReference type="InterPro" id="IPR050189">
    <property type="entry name" value="MFS_Efflux_Transporters"/>
</dbReference>
<dbReference type="PROSITE" id="PS50850">
    <property type="entry name" value="MFS"/>
    <property type="match status" value="1"/>
</dbReference>
<dbReference type="Pfam" id="PF07690">
    <property type="entry name" value="MFS_1"/>
    <property type="match status" value="1"/>
</dbReference>
<feature type="transmembrane region" description="Helical" evidence="6">
    <location>
        <begin position="261"/>
        <end position="281"/>
    </location>
</feature>
<accession>A0ABX6H3T2</accession>
<comment type="subcellular location">
    <subcellularLocation>
        <location evidence="1">Cell membrane</location>
        <topology evidence="1">Multi-pass membrane protein</topology>
    </subcellularLocation>
</comment>
<name>A0ABX6H3T2_9MICO</name>
<feature type="transmembrane region" description="Helical" evidence="6">
    <location>
        <begin position="345"/>
        <end position="367"/>
    </location>
</feature>
<dbReference type="InterPro" id="IPR020846">
    <property type="entry name" value="MFS_dom"/>
</dbReference>
<feature type="transmembrane region" description="Helical" evidence="6">
    <location>
        <begin position="221"/>
        <end position="241"/>
    </location>
</feature>
<protein>
    <submittedName>
        <fullName evidence="8">MFS transporter</fullName>
    </submittedName>
</protein>